<feature type="domain" description="RNase H type-1" evidence="11">
    <location>
        <begin position="470"/>
        <end position="603"/>
    </location>
</feature>
<evidence type="ECO:0000256" key="9">
    <source>
        <dbReference type="SAM" id="MobiDB-lite"/>
    </source>
</evidence>
<evidence type="ECO:0000259" key="11">
    <source>
        <dbReference type="PROSITE" id="PS50879"/>
    </source>
</evidence>
<dbReference type="Gene3D" id="1.10.287.210">
    <property type="match status" value="1"/>
</dbReference>
<organism evidence="12 13">
    <name type="scientific">Mycteria americana</name>
    <name type="common">Wood stork</name>
    <dbReference type="NCBI Taxonomy" id="33587"/>
    <lineage>
        <taxon>Eukaryota</taxon>
        <taxon>Metazoa</taxon>
        <taxon>Chordata</taxon>
        <taxon>Craniata</taxon>
        <taxon>Vertebrata</taxon>
        <taxon>Euteleostomi</taxon>
        <taxon>Archelosauria</taxon>
        <taxon>Archosauria</taxon>
        <taxon>Dinosauria</taxon>
        <taxon>Saurischia</taxon>
        <taxon>Theropoda</taxon>
        <taxon>Coelurosauria</taxon>
        <taxon>Aves</taxon>
        <taxon>Neognathae</taxon>
        <taxon>Neoaves</taxon>
        <taxon>Aequornithes</taxon>
        <taxon>Ciconiiformes</taxon>
        <taxon>Ciconiidae</taxon>
        <taxon>Mycteria</taxon>
    </lineage>
</organism>
<dbReference type="PANTHER" id="PTHR41694:SF3">
    <property type="entry name" value="RNA-DIRECTED DNA POLYMERASE-RELATED"/>
    <property type="match status" value="1"/>
</dbReference>
<feature type="region of interest" description="Disordered" evidence="9">
    <location>
        <begin position="607"/>
        <end position="632"/>
    </location>
</feature>
<evidence type="ECO:0000256" key="1">
    <source>
        <dbReference type="ARBA" id="ARBA00010879"/>
    </source>
</evidence>
<evidence type="ECO:0000313" key="12">
    <source>
        <dbReference type="EMBL" id="KAK4810675.1"/>
    </source>
</evidence>
<dbReference type="GO" id="GO:0004523">
    <property type="term" value="F:RNA-DNA hybrid ribonuclease activity"/>
    <property type="evidence" value="ECO:0007669"/>
    <property type="project" value="UniProtKB-EC"/>
</dbReference>
<keyword evidence="7" id="KW-0378">Hydrolase</keyword>
<dbReference type="InterPro" id="IPR005166">
    <property type="entry name" value="RSV_p95_env"/>
</dbReference>
<dbReference type="GO" id="GO:0035613">
    <property type="term" value="F:RNA stem-loop binding"/>
    <property type="evidence" value="ECO:0007669"/>
    <property type="project" value="TreeGrafter"/>
</dbReference>
<reference evidence="12 13" key="1">
    <citation type="journal article" date="2023" name="J. Hered.">
        <title>Chromosome-level genome of the wood stork (Mycteria americana) provides insight into avian chromosome evolution.</title>
        <authorList>
            <person name="Flamio R. Jr."/>
            <person name="Ramstad K.M."/>
        </authorList>
    </citation>
    <scope>NUCLEOTIDE SEQUENCE [LARGE SCALE GENOMIC DNA]</scope>
    <source>
        <strain evidence="12">JAX WOST 10</strain>
    </source>
</reference>
<keyword evidence="8" id="KW-0695">RNA-directed DNA polymerase</keyword>
<comment type="caution">
    <text evidence="12">The sequence shown here is derived from an EMBL/GenBank/DDBJ whole genome shotgun (WGS) entry which is preliminary data.</text>
</comment>
<dbReference type="CDD" id="cd01645">
    <property type="entry name" value="RT_Rtv"/>
    <property type="match status" value="1"/>
</dbReference>
<dbReference type="EMBL" id="JAUNZN010000018">
    <property type="protein sequence ID" value="KAK4810675.1"/>
    <property type="molecule type" value="Genomic_DNA"/>
</dbReference>
<evidence type="ECO:0000256" key="4">
    <source>
        <dbReference type="ARBA" id="ARBA00022695"/>
    </source>
</evidence>
<dbReference type="CDD" id="cd09949">
    <property type="entry name" value="RSV-like_HR1-HR2"/>
    <property type="match status" value="1"/>
</dbReference>
<dbReference type="InterPro" id="IPR002156">
    <property type="entry name" value="RNaseH_domain"/>
</dbReference>
<sequence length="1531" mass="171094">MGTGEQPPNPSLTWLTNEPVWVDQWPMTKERLQIAKQLVAEQLAAGHIKPSVSPWNTPIFVIPKKSGKWRLLHDLRKVNDQMQSMGALQPGMPSLSMLPRGWHILIVDLKDWFFTIPLHPQDTQCFAFSVPTVNKAAPAERYEWVVLPQGMKNSPTLCQLYVAWALQPLRAQWSNTIIYHYMDDILCCREQPFSDESLRQLTTILAKKGLVIAPEKVQHTAPWKYLGWSITDSKIRPQKTELVTQLHTLHDIQTLLGDIQWVRNCVGISNTDIAPLTALLRGTNPADKVTLTMEHHTVLQQIIQKMHAAWSSRRILPLPISLIVCNGKDSPYAVICQWQNKKGEFTSTFQLNATATAKCKGQGDMFNILEWVFLSVQPKRSIQTRTEAVGGLIRKGRSRIIEISGQEPEDISIPVSTVEVEWWLRNAEAIQNALLGYGGKIHSQQPQGKLWQMLRRNQWIQRSKVSNNPLPDGVTVYTDAGKRLRRAACVWKEGDNWKQYVMEGQPQDSLQTLELTAVIWALTNWINIPLNVVTDSMYVAGIVPRLEDALLRETTNPRLGSLFIRLRSVLGQRTAACCIIHIRSHQLDLGLGQGHGPVWVPSRNVKPVLTPHGSSDKQDEPTPDHRDSTPGEPFRTCLLGVPGFKATDFSSFATKNCSRATNVSGCSATLINSLNVTLPWDPQELSLLGSMRIGNKTKNWTQTCFIFGGPAFTGTNYYRTSNWIEWTNVTSKERRYNDYYDPAGYCGDQAALGAETKGGVPIWNNGTPKALPPDVFLICGDRAWQGVPQNVFGGPCYLGKLTLLAPDQNWWKDVRNKTIEIKHRTKREITGLSPDCDDELALLSTTERVFLSLFIPGGAAGRALKQFGQLACWAKKQAKVTTQVIETLLEDQNSLRHAILQNRAAIDFLLLAQGHGCEDFEGMCCMNLSDHSESIHKQLRWLKEHANKIRQNQGFFDEWLTSLFGSLPSWLKGLLAEGLRLLIILVIIGLCFCVACSCVKKAFRTMINHAWIAQKQEGGIVEEWLSEKGHSLIDVSNPAFDGAWEPEIKLHIPSETAWKAQICLLTEKDPNEEMNIPEEVLNTVTPLNATPVKIELKPGAQPVRKKQYPIKLEAQKGLEPIISSFFGHGLLRECQLEFNTPIPPVKKPHSSEYRLGSVYLWMSRARPSSPLNGRIQLQDERHNSAGLSFPKDSRTALPCLGWRLNHFPGQPVPMLDNPFSEVQFPNIQSKPPLVQLEAISSCPITCYLGEETDPHLSTTSFQVVVESNKVSPQPPFLQAKQSQLPQLLLIRLLLQTLHQLHCPSLHTLQHLNIPLVVGGPKVNTVFEVRPHQCRVQGHNHFPSPAGHTISDTNQDAIGFLGHLGTVLAHIQAPVNQHPQVLLCLAAFQPLFPKPVTLHGVAVAQVQDLALSLVEPHTIDLGPSIQPVQTLPPLKQINTPTQLGVICKLPEGALDPLIQIIDKDIKQNWPQHRALGDTTYDRLPTRVNSIHSLGPAVQPVLYPAKSTPVQAMSSQFLQENAVGNRVKGFTEV</sequence>
<dbReference type="SUPFAM" id="SSF56672">
    <property type="entry name" value="DNA/RNA polymerases"/>
    <property type="match status" value="2"/>
</dbReference>
<name>A0AAN7MNZ0_MYCAM</name>
<dbReference type="InterPro" id="IPR010661">
    <property type="entry name" value="RVT_thumb"/>
</dbReference>
<dbReference type="InterPro" id="IPR018154">
    <property type="entry name" value="TLV/ENV_coat_polyprotein"/>
</dbReference>
<dbReference type="SUPFAM" id="SSF58069">
    <property type="entry name" value="Virus ectodomain"/>
    <property type="match status" value="1"/>
</dbReference>
<evidence type="ECO:0000256" key="5">
    <source>
        <dbReference type="ARBA" id="ARBA00022722"/>
    </source>
</evidence>
<feature type="compositionally biased region" description="Basic and acidic residues" evidence="9">
    <location>
        <begin position="614"/>
        <end position="629"/>
    </location>
</feature>
<dbReference type="PROSITE" id="PS50879">
    <property type="entry name" value="RNASE_H_1"/>
    <property type="match status" value="1"/>
</dbReference>
<keyword evidence="3" id="KW-0808">Transferase</keyword>
<dbReference type="GO" id="GO:0003964">
    <property type="term" value="F:RNA-directed DNA polymerase activity"/>
    <property type="evidence" value="ECO:0007669"/>
    <property type="project" value="UniProtKB-KW"/>
</dbReference>
<evidence type="ECO:0000313" key="13">
    <source>
        <dbReference type="Proteomes" id="UP001333110"/>
    </source>
</evidence>
<dbReference type="Gene3D" id="3.30.420.10">
    <property type="entry name" value="Ribonuclease H-like superfamily/Ribonuclease H"/>
    <property type="match status" value="1"/>
</dbReference>
<keyword evidence="4" id="KW-0548">Nucleotidyltransferase</keyword>
<accession>A0AAN7MNZ0</accession>
<feature type="domain" description="Reverse transcriptase" evidence="10">
    <location>
        <begin position="43"/>
        <end position="230"/>
    </location>
</feature>
<evidence type="ECO:0000259" key="10">
    <source>
        <dbReference type="PROSITE" id="PS50878"/>
    </source>
</evidence>
<evidence type="ECO:0000256" key="2">
    <source>
        <dbReference type="ARBA" id="ARBA00012180"/>
    </source>
</evidence>
<evidence type="ECO:0000256" key="3">
    <source>
        <dbReference type="ARBA" id="ARBA00022679"/>
    </source>
</evidence>
<dbReference type="Proteomes" id="UP001333110">
    <property type="component" value="Unassembled WGS sequence"/>
</dbReference>
<evidence type="ECO:0000256" key="6">
    <source>
        <dbReference type="ARBA" id="ARBA00022759"/>
    </source>
</evidence>
<comment type="similarity">
    <text evidence="1">Belongs to the beta type-B retroviral polymerase family. HERV class-II K(HML-2) pol subfamily.</text>
</comment>
<proteinExistence type="inferred from homology"/>
<dbReference type="Gene3D" id="3.30.70.270">
    <property type="match status" value="2"/>
</dbReference>
<dbReference type="Gene3D" id="3.10.10.10">
    <property type="entry name" value="HIV Type 1 Reverse Transcriptase, subunit A, domain 1"/>
    <property type="match status" value="2"/>
</dbReference>
<dbReference type="Pfam" id="PF00429">
    <property type="entry name" value="TLV_coat"/>
    <property type="match status" value="1"/>
</dbReference>
<dbReference type="Pfam" id="PF06817">
    <property type="entry name" value="RVT_thumb"/>
    <property type="match status" value="1"/>
</dbReference>
<dbReference type="InterPro" id="IPR000477">
    <property type="entry name" value="RT_dom"/>
</dbReference>
<dbReference type="InterPro" id="IPR036397">
    <property type="entry name" value="RNaseH_sf"/>
</dbReference>
<protein>
    <recommendedName>
        <fullName evidence="2">ribonuclease H</fullName>
        <ecNumber evidence="2">3.1.26.4</ecNumber>
    </recommendedName>
</protein>
<dbReference type="Pfam" id="PF00075">
    <property type="entry name" value="RNase_H"/>
    <property type="match status" value="1"/>
</dbReference>
<dbReference type="Pfam" id="PF03708">
    <property type="entry name" value="Avian_gp85"/>
    <property type="match status" value="1"/>
</dbReference>
<dbReference type="InterPro" id="IPR043128">
    <property type="entry name" value="Rev_trsase/Diguanyl_cyclase"/>
</dbReference>
<dbReference type="EC" id="3.1.26.4" evidence="2"/>
<dbReference type="Pfam" id="PF00078">
    <property type="entry name" value="RVT_1"/>
    <property type="match status" value="1"/>
</dbReference>
<keyword evidence="6" id="KW-0255">Endonuclease</keyword>
<gene>
    <name evidence="12" type="ORF">QYF61_007475</name>
</gene>
<keyword evidence="13" id="KW-1185">Reference proteome</keyword>
<dbReference type="PANTHER" id="PTHR41694">
    <property type="entry name" value="ENDOGENOUS RETROVIRUS GROUP K MEMBER POL PROTEIN"/>
    <property type="match status" value="1"/>
</dbReference>
<dbReference type="PROSITE" id="PS50878">
    <property type="entry name" value="RT_POL"/>
    <property type="match status" value="1"/>
</dbReference>
<evidence type="ECO:0000256" key="8">
    <source>
        <dbReference type="ARBA" id="ARBA00022918"/>
    </source>
</evidence>
<dbReference type="InterPro" id="IPR043502">
    <property type="entry name" value="DNA/RNA_pol_sf"/>
</dbReference>
<evidence type="ECO:0000256" key="7">
    <source>
        <dbReference type="ARBA" id="ARBA00022801"/>
    </source>
</evidence>
<keyword evidence="5" id="KW-0540">Nuclease</keyword>